<dbReference type="PANTHER" id="PTHR23513:SF6">
    <property type="entry name" value="MAJOR FACILITATOR SUPERFAMILY ASSOCIATED DOMAIN-CONTAINING PROTEIN"/>
    <property type="match status" value="1"/>
</dbReference>
<feature type="transmembrane region" description="Helical" evidence="6">
    <location>
        <begin position="42"/>
        <end position="62"/>
    </location>
</feature>
<reference evidence="7 8" key="1">
    <citation type="journal article" date="2019" name="Int. J. Syst. Evol. Microbiol.">
        <title>The Global Catalogue of Microorganisms (GCM) 10K type strain sequencing project: providing services to taxonomists for standard genome sequencing and annotation.</title>
        <authorList>
            <consortium name="The Broad Institute Genomics Platform"/>
            <consortium name="The Broad Institute Genome Sequencing Center for Infectious Disease"/>
            <person name="Wu L."/>
            <person name="Ma J."/>
        </authorList>
    </citation>
    <scope>NUCLEOTIDE SEQUENCE [LARGE SCALE GENOMIC DNA]</scope>
    <source>
        <strain evidence="7 8">CGMCC 1.12859</strain>
    </source>
</reference>
<keyword evidence="2" id="KW-1003">Cell membrane</keyword>
<feature type="transmembrane region" description="Helical" evidence="6">
    <location>
        <begin position="331"/>
        <end position="352"/>
    </location>
</feature>
<evidence type="ECO:0000256" key="1">
    <source>
        <dbReference type="ARBA" id="ARBA00004651"/>
    </source>
</evidence>
<dbReference type="Proteomes" id="UP001597139">
    <property type="component" value="Unassembled WGS sequence"/>
</dbReference>
<keyword evidence="8" id="KW-1185">Reference proteome</keyword>
<dbReference type="GO" id="GO:0005886">
    <property type="term" value="C:plasma membrane"/>
    <property type="evidence" value="ECO:0007669"/>
    <property type="project" value="UniProtKB-SubCell"/>
</dbReference>
<dbReference type="RefSeq" id="WP_267644988.1">
    <property type="nucleotide sequence ID" value="NZ_JANHGR010000001.1"/>
</dbReference>
<feature type="transmembrane region" description="Helical" evidence="6">
    <location>
        <begin position="74"/>
        <end position="95"/>
    </location>
</feature>
<keyword evidence="3 6" id="KW-0812">Transmembrane</keyword>
<feature type="transmembrane region" description="Helical" evidence="6">
    <location>
        <begin position="151"/>
        <end position="184"/>
    </location>
</feature>
<evidence type="ECO:0000256" key="5">
    <source>
        <dbReference type="ARBA" id="ARBA00023136"/>
    </source>
</evidence>
<feature type="transmembrane region" description="Helical" evidence="6">
    <location>
        <begin position="242"/>
        <end position="264"/>
    </location>
</feature>
<feature type="transmembrane region" description="Helical" evidence="6">
    <location>
        <begin position="306"/>
        <end position="325"/>
    </location>
</feature>
<dbReference type="Pfam" id="PF07690">
    <property type="entry name" value="MFS_1"/>
    <property type="match status" value="1"/>
</dbReference>
<dbReference type="InterPro" id="IPR036259">
    <property type="entry name" value="MFS_trans_sf"/>
</dbReference>
<evidence type="ECO:0000256" key="3">
    <source>
        <dbReference type="ARBA" id="ARBA00022692"/>
    </source>
</evidence>
<dbReference type="InterPro" id="IPR011701">
    <property type="entry name" value="MFS"/>
</dbReference>
<evidence type="ECO:0000256" key="6">
    <source>
        <dbReference type="SAM" id="Phobius"/>
    </source>
</evidence>
<dbReference type="InterPro" id="IPR001958">
    <property type="entry name" value="Tet-R_TetA/multi-R_MdtG-like"/>
</dbReference>
<dbReference type="CDD" id="cd06173">
    <property type="entry name" value="MFS_MefA_like"/>
    <property type="match status" value="1"/>
</dbReference>
<evidence type="ECO:0000256" key="4">
    <source>
        <dbReference type="ARBA" id="ARBA00022989"/>
    </source>
</evidence>
<comment type="subcellular location">
    <subcellularLocation>
        <location evidence="1">Cell membrane</location>
        <topology evidence="1">Multi-pass membrane protein</topology>
    </subcellularLocation>
</comment>
<proteinExistence type="predicted"/>
<evidence type="ECO:0000313" key="8">
    <source>
        <dbReference type="Proteomes" id="UP001597139"/>
    </source>
</evidence>
<dbReference type="PANTHER" id="PTHR23513">
    <property type="entry name" value="INTEGRAL MEMBRANE EFFLUX PROTEIN-RELATED"/>
    <property type="match status" value="1"/>
</dbReference>
<feature type="transmembrane region" description="Helical" evidence="6">
    <location>
        <begin position="392"/>
        <end position="411"/>
    </location>
</feature>
<feature type="transmembrane region" description="Helical" evidence="6">
    <location>
        <begin position="276"/>
        <end position="294"/>
    </location>
</feature>
<keyword evidence="4 6" id="KW-1133">Transmembrane helix</keyword>
<comment type="caution">
    <text evidence="7">The sequence shown here is derived from an EMBL/GenBank/DDBJ whole genome shotgun (WGS) entry which is preliminary data.</text>
</comment>
<evidence type="ECO:0000256" key="2">
    <source>
        <dbReference type="ARBA" id="ARBA00022475"/>
    </source>
</evidence>
<feature type="transmembrane region" description="Helical" evidence="6">
    <location>
        <begin position="364"/>
        <end position="386"/>
    </location>
</feature>
<dbReference type="SUPFAM" id="SSF103473">
    <property type="entry name" value="MFS general substrate transporter"/>
    <property type="match status" value="1"/>
</dbReference>
<evidence type="ECO:0000313" key="7">
    <source>
        <dbReference type="EMBL" id="MFD1568884.1"/>
    </source>
</evidence>
<name>A0ABD6BWT2_9EURY</name>
<dbReference type="Gene3D" id="1.20.1250.20">
    <property type="entry name" value="MFS general substrate transporter like domains"/>
    <property type="match status" value="1"/>
</dbReference>
<dbReference type="EMBL" id="JBHUCZ010000022">
    <property type="protein sequence ID" value="MFD1568884.1"/>
    <property type="molecule type" value="Genomic_DNA"/>
</dbReference>
<accession>A0ABD6BWT2</accession>
<keyword evidence="5 6" id="KW-0472">Membrane</keyword>
<gene>
    <name evidence="7" type="ORF">ACFSAU_15420</name>
</gene>
<protein>
    <submittedName>
        <fullName evidence="7">MFS transporter</fullName>
    </submittedName>
</protein>
<dbReference type="PRINTS" id="PR01035">
    <property type="entry name" value="TCRTETA"/>
</dbReference>
<sequence length="430" mass="43339">MHVARSNRSFRSLLVGRLVTNAGDSLYSVAAMWLVWELSASPGVTAVAGFLTRLPTVLQLFAGPLVDRWPLGRVLVGTQVVQAVLVLAVPAAWAVDALTVGVVLTVMPLLALCNQLVYPAQAAAVPRLVEKAKLVEANSALALAYQSSDLVFNAVAGLLVAAVGAVALYLVDSVTFVVAALLFLSVRIPPAEAEGAESAGDDTAAEPTTAPVADGGVDAEESFLRSYLADLREGLGYVRGTVIVHLLAGGVIANFALAATMPILPAFGDGMGGATAYGGLLAAIAAGSLVGSLLANRLSGQPYGRLAAVGFGAGGLCWLAAVAVPGTLATLLLLGLAAVPIGVTNVVAAAMIQSLVPEALLGRVSSVATSMTVAMTPVGALAGGVVAETVGLTAAVALGGLGLLFIAVYTLSIPRLRRLPPAGELETLAR</sequence>
<dbReference type="AlphaFoldDB" id="A0ABD6BWT2"/>
<feature type="transmembrane region" description="Helical" evidence="6">
    <location>
        <begin position="12"/>
        <end position="36"/>
    </location>
</feature>
<organism evidence="7 8">
    <name type="scientific">Halolamina litorea</name>
    <dbReference type="NCBI Taxonomy" id="1515593"/>
    <lineage>
        <taxon>Archaea</taxon>
        <taxon>Methanobacteriati</taxon>
        <taxon>Methanobacteriota</taxon>
        <taxon>Stenosarchaea group</taxon>
        <taxon>Halobacteria</taxon>
        <taxon>Halobacteriales</taxon>
        <taxon>Haloferacaceae</taxon>
    </lineage>
</organism>